<dbReference type="Proteomes" id="UP001150941">
    <property type="component" value="Unassembled WGS sequence"/>
</dbReference>
<feature type="compositionally biased region" description="Basic and acidic residues" evidence="2">
    <location>
        <begin position="41"/>
        <end position="53"/>
    </location>
</feature>
<keyword evidence="3" id="KW-1133">Transmembrane helix</keyword>
<keyword evidence="6" id="KW-1185">Reference proteome</keyword>
<evidence type="ECO:0000256" key="3">
    <source>
        <dbReference type="SAM" id="Phobius"/>
    </source>
</evidence>
<name>A0A9W9NSI8_9EURO</name>
<dbReference type="PROSITE" id="PS50837">
    <property type="entry name" value="NACHT"/>
    <property type="match status" value="1"/>
</dbReference>
<dbReference type="AlphaFoldDB" id="A0A9W9NSI8"/>
<feature type="region of interest" description="Disordered" evidence="2">
    <location>
        <begin position="1"/>
        <end position="55"/>
    </location>
</feature>
<dbReference type="InterPro" id="IPR007111">
    <property type="entry name" value="NACHT_NTPase"/>
</dbReference>
<dbReference type="Pfam" id="PF17100">
    <property type="entry name" value="NACHT_N"/>
    <property type="match status" value="1"/>
</dbReference>
<keyword evidence="1" id="KW-0677">Repeat</keyword>
<sequence>MADTTPKKKRMSLLNRIRSTRRSKGRGDTDSIASGPSTPERAARSKLSFESHPDSSIVDLSPSLANSYDVISVPKVSAINIHPEKLWDHAYDRLRSDQFELVDLYEKLLSVRLDISHDASDYSGRNIISQDRGQRQPQMERLLQDSLNRLADHSTTQGNTLNAIDIVLSLKSAIDSELKPVPIPAVATTGLCVALQLVLDSTDGSALNQDGITIVISKLKRYSVLSAYVQPQDTKSDEQAKLRSELAESILDLYQAVLEYAIKTVCSKGHSLVLVESKGLVNLDNWIASLDQIEQFEAAVQKALEEIGEGKEISNSGTFGDLKVSTKEREFLNAFYVRDMAKEMASIQQRDPLLPESSRWALNTKEYAAYVNWHPNNNKGLLWVRGDAGKGKTMVTMGIVQDLTKQLQTHFDEPGLSYFFSRTADSEKNSSTSVLRSLIWMLLRQKGDLLRKLSAKFDEIGHESLNEPSAFDKLKEIFLAILKEKEFGRIYLVIDALNECSLGLSQLLQLVAETSINPKVKWILSSRNEESIEEGLSDVQTGLELPLESHAQHVSQAIGSYIDKKISDLNDQYKKEFEKAGKSPQEVEQLQEAFSMARNEIHRRADGTFLFAAQASKEIQGCEANEIIGRLQALSVPNPPEGKTNDSDKRPQAVFQRKNSAIAASVSKIFLVLGIILFLVEYRSVFTSVFHF</sequence>
<evidence type="ECO:0000313" key="6">
    <source>
        <dbReference type="Proteomes" id="UP001150941"/>
    </source>
</evidence>
<dbReference type="EMBL" id="JAPQKS010000006">
    <property type="protein sequence ID" value="KAJ5223854.1"/>
    <property type="molecule type" value="Genomic_DNA"/>
</dbReference>
<keyword evidence="3" id="KW-0812">Transmembrane</keyword>
<dbReference type="RefSeq" id="XP_058328037.1">
    <property type="nucleotide sequence ID" value="XM_058477692.1"/>
</dbReference>
<comment type="caution">
    <text evidence="5">The sequence shown here is derived from an EMBL/GenBank/DDBJ whole genome shotgun (WGS) entry which is preliminary data.</text>
</comment>
<dbReference type="PANTHER" id="PTHR10039:SF16">
    <property type="entry name" value="GPI INOSITOL-DEACYLASE"/>
    <property type="match status" value="1"/>
</dbReference>
<feature type="transmembrane region" description="Helical" evidence="3">
    <location>
        <begin position="661"/>
        <end position="680"/>
    </location>
</feature>
<evidence type="ECO:0000313" key="5">
    <source>
        <dbReference type="EMBL" id="KAJ5223854.1"/>
    </source>
</evidence>
<protein>
    <submittedName>
        <fullName evidence="5">WD40 repeat-like protein</fullName>
    </submittedName>
</protein>
<dbReference type="GeneID" id="83204995"/>
<gene>
    <name evidence="5" type="ORF">N7468_008396</name>
</gene>
<accession>A0A9W9NSI8</accession>
<dbReference type="InterPro" id="IPR031359">
    <property type="entry name" value="NACHT_N"/>
</dbReference>
<dbReference type="InterPro" id="IPR027417">
    <property type="entry name" value="P-loop_NTPase"/>
</dbReference>
<proteinExistence type="predicted"/>
<keyword evidence="3" id="KW-0472">Membrane</keyword>
<dbReference type="PANTHER" id="PTHR10039">
    <property type="entry name" value="AMELOGENIN"/>
    <property type="match status" value="1"/>
</dbReference>
<reference evidence="5" key="2">
    <citation type="journal article" date="2023" name="IMA Fungus">
        <title>Comparative genomic study of the Penicillium genus elucidates a diverse pangenome and 15 lateral gene transfer events.</title>
        <authorList>
            <person name="Petersen C."/>
            <person name="Sorensen T."/>
            <person name="Nielsen M.R."/>
            <person name="Sondergaard T.E."/>
            <person name="Sorensen J.L."/>
            <person name="Fitzpatrick D.A."/>
            <person name="Frisvad J.C."/>
            <person name="Nielsen K.L."/>
        </authorList>
    </citation>
    <scope>NUCLEOTIDE SEQUENCE</scope>
    <source>
        <strain evidence="5">IBT 19713</strain>
    </source>
</reference>
<dbReference type="OrthoDB" id="538223at2759"/>
<feature type="domain" description="NACHT" evidence="4">
    <location>
        <begin position="380"/>
        <end position="534"/>
    </location>
</feature>
<reference evidence="5" key="1">
    <citation type="submission" date="2022-11" db="EMBL/GenBank/DDBJ databases">
        <authorList>
            <person name="Petersen C."/>
        </authorList>
    </citation>
    <scope>NUCLEOTIDE SEQUENCE</scope>
    <source>
        <strain evidence="5">IBT 19713</strain>
    </source>
</reference>
<evidence type="ECO:0000256" key="1">
    <source>
        <dbReference type="ARBA" id="ARBA00022737"/>
    </source>
</evidence>
<dbReference type="Gene3D" id="3.40.50.300">
    <property type="entry name" value="P-loop containing nucleotide triphosphate hydrolases"/>
    <property type="match status" value="1"/>
</dbReference>
<dbReference type="SUPFAM" id="SSF52540">
    <property type="entry name" value="P-loop containing nucleoside triphosphate hydrolases"/>
    <property type="match status" value="1"/>
</dbReference>
<evidence type="ECO:0000259" key="4">
    <source>
        <dbReference type="PROSITE" id="PS50837"/>
    </source>
</evidence>
<dbReference type="Pfam" id="PF24883">
    <property type="entry name" value="NPHP3_N"/>
    <property type="match status" value="1"/>
</dbReference>
<evidence type="ECO:0000256" key="2">
    <source>
        <dbReference type="SAM" id="MobiDB-lite"/>
    </source>
</evidence>
<organism evidence="5 6">
    <name type="scientific">Penicillium chermesinum</name>
    <dbReference type="NCBI Taxonomy" id="63820"/>
    <lineage>
        <taxon>Eukaryota</taxon>
        <taxon>Fungi</taxon>
        <taxon>Dikarya</taxon>
        <taxon>Ascomycota</taxon>
        <taxon>Pezizomycotina</taxon>
        <taxon>Eurotiomycetes</taxon>
        <taxon>Eurotiomycetidae</taxon>
        <taxon>Eurotiales</taxon>
        <taxon>Aspergillaceae</taxon>
        <taxon>Penicillium</taxon>
    </lineage>
</organism>
<dbReference type="InterPro" id="IPR056884">
    <property type="entry name" value="NPHP3-like_N"/>
</dbReference>